<feature type="transmembrane region" description="Helical" evidence="2">
    <location>
        <begin position="34"/>
        <end position="51"/>
    </location>
</feature>
<evidence type="ECO:0000313" key="5">
    <source>
        <dbReference type="EMBL" id="NGM82993.1"/>
    </source>
</evidence>
<dbReference type="Proteomes" id="UP000480151">
    <property type="component" value="Unassembled WGS sequence"/>
</dbReference>
<evidence type="ECO:0000259" key="3">
    <source>
        <dbReference type="Pfam" id="PF09922"/>
    </source>
</evidence>
<protein>
    <submittedName>
        <fullName evidence="5">Cell wall-active antibiotics response protein</fullName>
    </submittedName>
</protein>
<feature type="compositionally biased region" description="Basic and acidic residues" evidence="1">
    <location>
        <begin position="133"/>
        <end position="144"/>
    </location>
</feature>
<keyword evidence="2" id="KW-1133">Transmembrane helix</keyword>
<feature type="transmembrane region" description="Helical" evidence="2">
    <location>
        <begin position="63"/>
        <end position="81"/>
    </location>
</feature>
<feature type="transmembrane region" description="Helical" evidence="2">
    <location>
        <begin position="9"/>
        <end position="28"/>
    </location>
</feature>
<sequence>MRRRIASQVFGGLILIGIGVLFLLRQMGYTDIDIGYLFSNFWPVILIIIGFQRLLGGGRNGRGFASVGALFLLAMGVYFLGRNLEWFEFSPGDFFTMIIPVALIGGGLMVIFRPHRSEPPVPPVPPPAPPRFYPEDKRGSDEPPRPLGSTLDEEFERKFGRPEENRSSIGMHEATEGMSDEERERRPHEDMDLDGEKPAGWDENRDRHQHRRQEREERHERRREERWDRHERKHGHYAGHEWTQSSDKETTNRSTFIGDIHMGREHFQLKNTNISQFIGDTVLDLTNAQIPYGETKINLSAFIGDLKVYIPDDMDLGISVNSSSFIGDMEVLEQSRSGFMSSVQCKTPYYKEAGKKIRINVSAFIGDIKVKTVG</sequence>
<feature type="compositionally biased region" description="Basic and acidic residues" evidence="1">
    <location>
        <begin position="180"/>
        <end position="206"/>
    </location>
</feature>
<reference evidence="5 6" key="1">
    <citation type="submission" date="2020-02" db="EMBL/GenBank/DDBJ databases">
        <authorList>
            <person name="Gao J."/>
            <person name="Sun J."/>
        </authorList>
    </citation>
    <scope>NUCLEOTIDE SEQUENCE [LARGE SCALE GENOMIC DNA]</scope>
    <source>
        <strain evidence="5 6">7124</strain>
    </source>
</reference>
<feature type="domain" description="Cell wall-active antibiotics response LiaF-like C-terminal" evidence="3">
    <location>
        <begin position="256"/>
        <end position="370"/>
    </location>
</feature>
<dbReference type="EMBL" id="JAAKGU010000004">
    <property type="protein sequence ID" value="NGM82993.1"/>
    <property type="molecule type" value="Genomic_DNA"/>
</dbReference>
<feature type="compositionally biased region" description="Pro residues" evidence="1">
    <location>
        <begin position="119"/>
        <end position="132"/>
    </location>
</feature>
<accession>A0A6M1PMA7</accession>
<feature type="compositionally biased region" description="Basic and acidic residues" evidence="1">
    <location>
        <begin position="155"/>
        <end position="166"/>
    </location>
</feature>
<evidence type="ECO:0000313" key="6">
    <source>
        <dbReference type="Proteomes" id="UP000480151"/>
    </source>
</evidence>
<dbReference type="Pfam" id="PF09922">
    <property type="entry name" value="LiaF-like_C"/>
    <property type="match status" value="1"/>
</dbReference>
<feature type="compositionally biased region" description="Basic and acidic residues" evidence="1">
    <location>
        <begin position="213"/>
        <end position="230"/>
    </location>
</feature>
<dbReference type="InterPro" id="IPR054331">
    <property type="entry name" value="LiaF_TM"/>
</dbReference>
<evidence type="ECO:0000256" key="1">
    <source>
        <dbReference type="SAM" id="MobiDB-lite"/>
    </source>
</evidence>
<gene>
    <name evidence="5" type="ORF">G5B47_11265</name>
</gene>
<dbReference type="NCBIfam" id="NF040535">
    <property type="entry name" value="LiaF_C_term"/>
    <property type="match status" value="1"/>
</dbReference>
<feature type="transmembrane region" description="Helical" evidence="2">
    <location>
        <begin position="93"/>
        <end position="112"/>
    </location>
</feature>
<keyword evidence="2" id="KW-0812">Transmembrane</keyword>
<proteinExistence type="predicted"/>
<dbReference type="RefSeq" id="WP_165097929.1">
    <property type="nucleotide sequence ID" value="NZ_JAAKGU010000004.1"/>
</dbReference>
<dbReference type="Pfam" id="PF22570">
    <property type="entry name" value="LiaF-TM"/>
    <property type="match status" value="1"/>
</dbReference>
<evidence type="ECO:0000256" key="2">
    <source>
        <dbReference type="SAM" id="Phobius"/>
    </source>
</evidence>
<comment type="caution">
    <text evidence="5">The sequence shown here is derived from an EMBL/GenBank/DDBJ whole genome shotgun (WGS) entry which is preliminary data.</text>
</comment>
<organism evidence="5 6">
    <name type="scientific">Paenibacillus apii</name>
    <dbReference type="NCBI Taxonomy" id="1850370"/>
    <lineage>
        <taxon>Bacteria</taxon>
        <taxon>Bacillati</taxon>
        <taxon>Bacillota</taxon>
        <taxon>Bacilli</taxon>
        <taxon>Bacillales</taxon>
        <taxon>Paenibacillaceae</taxon>
        <taxon>Paenibacillus</taxon>
    </lineage>
</organism>
<dbReference type="AlphaFoldDB" id="A0A6M1PMA7"/>
<feature type="region of interest" description="Disordered" evidence="1">
    <location>
        <begin position="118"/>
        <end position="250"/>
    </location>
</feature>
<name>A0A6M1PMA7_9BACL</name>
<feature type="domain" description="LiaF transmembrane" evidence="4">
    <location>
        <begin position="10"/>
        <end position="117"/>
    </location>
</feature>
<keyword evidence="2" id="KW-0472">Membrane</keyword>
<keyword evidence="6" id="KW-1185">Reference proteome</keyword>
<evidence type="ECO:0000259" key="4">
    <source>
        <dbReference type="Pfam" id="PF22570"/>
    </source>
</evidence>
<dbReference type="InterPro" id="IPR024425">
    <property type="entry name" value="LiaF-like_C"/>
</dbReference>
<dbReference type="InterPro" id="IPR047793">
    <property type="entry name" value="LiaF_C"/>
</dbReference>